<gene>
    <name evidence="6" type="ORF">POCTA_138.1.T0600254</name>
</gene>
<dbReference type="GO" id="GO:0004674">
    <property type="term" value="F:protein serine/threonine kinase activity"/>
    <property type="evidence" value="ECO:0007669"/>
    <property type="project" value="UniProtKB-KW"/>
</dbReference>
<feature type="coiled-coil region" evidence="4">
    <location>
        <begin position="76"/>
        <end position="145"/>
    </location>
</feature>
<dbReference type="OrthoDB" id="311121at2759"/>
<name>A0A8S1V7G3_PAROT</name>
<organism evidence="6 7">
    <name type="scientific">Paramecium octaurelia</name>
    <dbReference type="NCBI Taxonomy" id="43137"/>
    <lineage>
        <taxon>Eukaryota</taxon>
        <taxon>Sar</taxon>
        <taxon>Alveolata</taxon>
        <taxon>Ciliophora</taxon>
        <taxon>Intramacronucleata</taxon>
        <taxon>Oligohymenophorea</taxon>
        <taxon>Peniculida</taxon>
        <taxon>Parameciidae</taxon>
        <taxon>Paramecium</taxon>
    </lineage>
</organism>
<evidence type="ECO:0000313" key="7">
    <source>
        <dbReference type="Proteomes" id="UP000683925"/>
    </source>
</evidence>
<dbReference type="OMA" id="QINTRCS"/>
<feature type="coiled-coil region" evidence="4">
    <location>
        <begin position="384"/>
        <end position="713"/>
    </location>
</feature>
<keyword evidence="1" id="KW-0723">Serine/threonine-protein kinase</keyword>
<reference evidence="6" key="1">
    <citation type="submission" date="2021-01" db="EMBL/GenBank/DDBJ databases">
        <authorList>
            <consortium name="Genoscope - CEA"/>
            <person name="William W."/>
        </authorList>
    </citation>
    <scope>NUCLEOTIDE SEQUENCE</scope>
</reference>
<dbReference type="Proteomes" id="UP000683925">
    <property type="component" value="Unassembled WGS sequence"/>
</dbReference>
<feature type="coiled-coil region" evidence="4">
    <location>
        <begin position="183"/>
        <end position="224"/>
    </location>
</feature>
<keyword evidence="3" id="KW-0418">Kinase</keyword>
<keyword evidence="7" id="KW-1185">Reference proteome</keyword>
<evidence type="ECO:0000313" key="6">
    <source>
        <dbReference type="EMBL" id="CAD8172697.1"/>
    </source>
</evidence>
<feature type="coiled-coil region" evidence="4">
    <location>
        <begin position="250"/>
        <end position="356"/>
    </location>
</feature>
<proteinExistence type="predicted"/>
<protein>
    <recommendedName>
        <fullName evidence="5">Alpha-type protein kinase domain-containing protein</fullName>
    </recommendedName>
</protein>
<dbReference type="EMBL" id="CAJJDP010000059">
    <property type="protein sequence ID" value="CAD8172697.1"/>
    <property type="molecule type" value="Genomic_DNA"/>
</dbReference>
<evidence type="ECO:0000259" key="5">
    <source>
        <dbReference type="Pfam" id="PF02816"/>
    </source>
</evidence>
<dbReference type="AlphaFoldDB" id="A0A8S1V7G3"/>
<evidence type="ECO:0000256" key="2">
    <source>
        <dbReference type="ARBA" id="ARBA00022679"/>
    </source>
</evidence>
<evidence type="ECO:0000256" key="3">
    <source>
        <dbReference type="ARBA" id="ARBA00022777"/>
    </source>
</evidence>
<evidence type="ECO:0000256" key="4">
    <source>
        <dbReference type="SAM" id="Coils"/>
    </source>
</evidence>
<comment type="caution">
    <text evidence="6">The sequence shown here is derived from an EMBL/GenBank/DDBJ whole genome shotgun (WGS) entry which is preliminary data.</text>
</comment>
<dbReference type="Pfam" id="PF02816">
    <property type="entry name" value="Alpha_kinase"/>
    <property type="match status" value="1"/>
</dbReference>
<evidence type="ECO:0000256" key="1">
    <source>
        <dbReference type="ARBA" id="ARBA00022527"/>
    </source>
</evidence>
<keyword evidence="2" id="KW-0808">Transferase</keyword>
<feature type="domain" description="Alpha-type protein kinase" evidence="5">
    <location>
        <begin position="833"/>
        <end position="988"/>
    </location>
</feature>
<accession>A0A8S1V7G3</accession>
<keyword evidence="4" id="KW-0175">Coiled coil</keyword>
<sequence>MDSWKIFCEMPDKEIIMLDCEPENIKEELQKKTNKINFDSITLFEISETEQQTSNGLGQTTDSQLKNQIYIKVYDAQSLQRGFNEMEKKQAEQEQQIREIQDKNTTLEIDLNKIIKKSNSQEQTIIQLSEQNQILQNKNKELHIEVIQITSEKNSINQVWQSCCSCLSQQMSQLCFSTLNANQVYQMKNLENLQIQIKDLEDQLKSSKKETDELSQLLKQVKDKLSKDNNNIVNSDNSSTLPSKEIYEKWLEAEQKLGNLVEEMKEKEKQHQMNIQQLSEIYKNQSVDKEIEKMKAEKEKQKQIQEIQESRDQLELEFNQINTRCSDLEQNIQQLQEDNQQQQRNYEIQLQKKNEEMQNEINYQKISVIQNLNTQWQNYLDQVISQFQQQLQQQYQQATQTNNECATQIENLQRELGDEQLASKAEKDELKQQLKQEKEKLVIANESINLSESTNSQLSDKIKKLHRDLKEAKGKIIDLEMNQRTTFSNLQDANSTLQQKETDIKKLTTLNKSQLQQIDELEEELNQLKIQKQQLDAKSNTQLQKIGDLTTKVDELNDEIERLKGDIIIKKNEQDKQTGDLRILQQQKDFVDSELKELRNQLQQTKEQLEQQQSEGQNNQNQIKQLKSQITKLEQELKTVTGQNKDHSETIRQLRLKLQEKEGLASQLQIKLDQVSNTLKQKEEQLKNDQAQNNKYKTQMDEIIQQMKQEMELKNMKLSIKDHILLKLLRQDDKYQDKVTGVMERIMSTPHKVKEFTNYQYANLDLKEYDIFEITAEYDQAKELLTKNQYFLFEQCLKKTPKGSVKLNRSLSPNAESTFFKGYLSVVTEATQNELKGKFLLRKDLISQNQAFINLDDAAQMSKNNFLCQFLMDQFNKVLRSQRLREGEYVIAKQFVLKDKDKEEYYYCEMAEEGEFKKINGGCFNPKDKSEVNSYFNAFSKYVYAFSKESYIISHLQICGKFVYDMIVSTTYKGLFSTLDQGQNEIAQVLEIINSLSQDDIKLHWTQKIEDVAKEGVK</sequence>
<dbReference type="InterPro" id="IPR004166">
    <property type="entry name" value="a-kinase_dom"/>
</dbReference>
<dbReference type="GO" id="GO:0005524">
    <property type="term" value="F:ATP binding"/>
    <property type="evidence" value="ECO:0007669"/>
    <property type="project" value="InterPro"/>
</dbReference>